<dbReference type="SUPFAM" id="SSF47384">
    <property type="entry name" value="Homodimeric domain of signal transducing histidine kinase"/>
    <property type="match status" value="1"/>
</dbReference>
<comment type="caution">
    <text evidence="13">The sequence shown here is derived from an EMBL/GenBank/DDBJ whole genome shotgun (WGS) entry which is preliminary data.</text>
</comment>
<dbReference type="SMART" id="SM00387">
    <property type="entry name" value="HATPase_c"/>
    <property type="match status" value="1"/>
</dbReference>
<sequence>MLLTNSMRRKLGINLALVVLMLLLFSVSSLLGIVSYRRMVSDLALSITNIPRRDELVATLTSLVKPLQAPIPGPTAPVSSQIDAAKAQYRHFGQVFSDVEERVANFQQQCHNLPESLRPSYPEESSYNSMFLTVKNRLAQLRSEQDFVFDPRLRAEFHHDVIRTVAELTSIAEKLPDPSNRLGERLKEASEDYKFHFRMVMATGLISLALFSLLSYWTWKWIFAPIHRLTVGVDKISSGDYGFRLQVDTTCELSQMGQTFNKMAAKIEQDQRDKEREIAERSKQLVQSERLAGAGFLASGVAHEINNPLTVIMTAASGLDRRLTDDVLSSMSDKDRKRVHDYLQLIQSETERCERITKKLLDFSYGSGDERNLYDVVAVAQEVASMVGHLSKYQDRTVTVNRTEPLHAWVNGPEIKQVVLNLVANGLDACSSGGRVDISIEELVDDVQITIADNGSGMSPEQRQKIFEPFFTTKEIGKGTGLGLSITHRIVADHYGTLEVASDGPGQGSTFTLRLPKREARSSAA</sequence>
<dbReference type="InterPro" id="IPR003660">
    <property type="entry name" value="HAMP_dom"/>
</dbReference>
<dbReference type="CDD" id="cd06225">
    <property type="entry name" value="HAMP"/>
    <property type="match status" value="1"/>
</dbReference>
<evidence type="ECO:0000256" key="10">
    <source>
        <dbReference type="SAM" id="Phobius"/>
    </source>
</evidence>
<dbReference type="Pfam" id="PF00512">
    <property type="entry name" value="HisKA"/>
    <property type="match status" value="1"/>
</dbReference>
<dbReference type="GO" id="GO:0000155">
    <property type="term" value="F:phosphorelay sensor kinase activity"/>
    <property type="evidence" value="ECO:0007669"/>
    <property type="project" value="InterPro"/>
</dbReference>
<dbReference type="SMART" id="SM00304">
    <property type="entry name" value="HAMP"/>
    <property type="match status" value="1"/>
</dbReference>
<protein>
    <recommendedName>
        <fullName evidence="3">histidine kinase</fullName>
        <ecNumber evidence="3">2.7.13.3</ecNumber>
    </recommendedName>
</protein>
<evidence type="ECO:0000313" key="14">
    <source>
        <dbReference type="Proteomes" id="UP000317243"/>
    </source>
</evidence>
<keyword evidence="9" id="KW-0902">Two-component regulatory system</keyword>
<accession>A0A5C5X6V6</accession>
<dbReference type="SUPFAM" id="SSF158472">
    <property type="entry name" value="HAMP domain-like"/>
    <property type="match status" value="1"/>
</dbReference>
<reference evidence="13 14" key="1">
    <citation type="submission" date="2019-02" db="EMBL/GenBank/DDBJ databases">
        <title>Deep-cultivation of Planctomycetes and their phenomic and genomic characterization uncovers novel biology.</title>
        <authorList>
            <person name="Wiegand S."/>
            <person name="Jogler M."/>
            <person name="Boedeker C."/>
            <person name="Pinto D."/>
            <person name="Vollmers J."/>
            <person name="Rivas-Marin E."/>
            <person name="Kohn T."/>
            <person name="Peeters S.H."/>
            <person name="Heuer A."/>
            <person name="Rast P."/>
            <person name="Oberbeckmann S."/>
            <person name="Bunk B."/>
            <person name="Jeske O."/>
            <person name="Meyerdierks A."/>
            <person name="Storesund J.E."/>
            <person name="Kallscheuer N."/>
            <person name="Luecker S."/>
            <person name="Lage O.M."/>
            <person name="Pohl T."/>
            <person name="Merkel B.J."/>
            <person name="Hornburger P."/>
            <person name="Mueller R.-W."/>
            <person name="Bruemmer F."/>
            <person name="Labrenz M."/>
            <person name="Spormann A.M."/>
            <person name="Op Den Camp H."/>
            <person name="Overmann J."/>
            <person name="Amann R."/>
            <person name="Jetten M.S.M."/>
            <person name="Mascher T."/>
            <person name="Medema M.H."/>
            <person name="Devos D.P."/>
            <person name="Kaster A.-K."/>
            <person name="Ovreas L."/>
            <person name="Rohde M."/>
            <person name="Galperin M.Y."/>
            <person name="Jogler C."/>
        </authorList>
    </citation>
    <scope>NUCLEOTIDE SEQUENCE [LARGE SCALE GENOMIC DNA]</scope>
    <source>
        <strain evidence="13 14">KOR42</strain>
    </source>
</reference>
<feature type="domain" description="Histidine kinase" evidence="11">
    <location>
        <begin position="300"/>
        <end position="519"/>
    </location>
</feature>
<dbReference type="OrthoDB" id="226486at2"/>
<dbReference type="Proteomes" id="UP000317243">
    <property type="component" value="Unassembled WGS sequence"/>
</dbReference>
<keyword evidence="6" id="KW-0547">Nucleotide-binding</keyword>
<keyword evidence="14" id="KW-1185">Reference proteome</keyword>
<dbReference type="Pfam" id="PF00672">
    <property type="entry name" value="HAMP"/>
    <property type="match status" value="1"/>
</dbReference>
<evidence type="ECO:0000256" key="6">
    <source>
        <dbReference type="ARBA" id="ARBA00022741"/>
    </source>
</evidence>
<dbReference type="PRINTS" id="PR00344">
    <property type="entry name" value="BCTRLSENSOR"/>
</dbReference>
<dbReference type="AlphaFoldDB" id="A0A5C5X6V6"/>
<dbReference type="InterPro" id="IPR005467">
    <property type="entry name" value="His_kinase_dom"/>
</dbReference>
<evidence type="ECO:0000313" key="13">
    <source>
        <dbReference type="EMBL" id="TWT58660.1"/>
    </source>
</evidence>
<dbReference type="PROSITE" id="PS50109">
    <property type="entry name" value="HIS_KIN"/>
    <property type="match status" value="1"/>
</dbReference>
<dbReference type="EMBL" id="SIHI01000001">
    <property type="protein sequence ID" value="TWT58660.1"/>
    <property type="molecule type" value="Genomic_DNA"/>
</dbReference>
<gene>
    <name evidence="13" type="primary">zraS_3</name>
    <name evidence="13" type="ORF">KOR42_20420</name>
</gene>
<evidence type="ECO:0000256" key="4">
    <source>
        <dbReference type="ARBA" id="ARBA00022553"/>
    </source>
</evidence>
<dbReference type="GO" id="GO:0016020">
    <property type="term" value="C:membrane"/>
    <property type="evidence" value="ECO:0007669"/>
    <property type="project" value="UniProtKB-SubCell"/>
</dbReference>
<evidence type="ECO:0000259" key="11">
    <source>
        <dbReference type="PROSITE" id="PS50109"/>
    </source>
</evidence>
<dbReference type="EC" id="2.7.13.3" evidence="3"/>
<comment type="catalytic activity">
    <reaction evidence="1">
        <text>ATP + protein L-histidine = ADP + protein N-phospho-L-histidine.</text>
        <dbReference type="EC" id="2.7.13.3"/>
    </reaction>
</comment>
<dbReference type="SUPFAM" id="SSF55874">
    <property type="entry name" value="ATPase domain of HSP90 chaperone/DNA topoisomerase II/histidine kinase"/>
    <property type="match status" value="1"/>
</dbReference>
<proteinExistence type="predicted"/>
<dbReference type="CDD" id="cd00082">
    <property type="entry name" value="HisKA"/>
    <property type="match status" value="1"/>
</dbReference>
<dbReference type="Pfam" id="PF02518">
    <property type="entry name" value="HATPase_c"/>
    <property type="match status" value="1"/>
</dbReference>
<dbReference type="InterPro" id="IPR003661">
    <property type="entry name" value="HisK_dim/P_dom"/>
</dbReference>
<evidence type="ECO:0000256" key="3">
    <source>
        <dbReference type="ARBA" id="ARBA00012438"/>
    </source>
</evidence>
<dbReference type="InterPro" id="IPR036890">
    <property type="entry name" value="HATPase_C_sf"/>
</dbReference>
<evidence type="ECO:0000256" key="9">
    <source>
        <dbReference type="ARBA" id="ARBA00023012"/>
    </source>
</evidence>
<feature type="domain" description="HAMP" evidence="12">
    <location>
        <begin position="220"/>
        <end position="272"/>
    </location>
</feature>
<dbReference type="PANTHER" id="PTHR43065:SF46">
    <property type="entry name" value="C4-DICARBOXYLATE TRANSPORT SENSOR PROTEIN DCTB"/>
    <property type="match status" value="1"/>
</dbReference>
<dbReference type="InterPro" id="IPR036097">
    <property type="entry name" value="HisK_dim/P_sf"/>
</dbReference>
<dbReference type="RefSeq" id="WP_146509203.1">
    <property type="nucleotide sequence ID" value="NZ_SIHI01000001.1"/>
</dbReference>
<evidence type="ECO:0000256" key="7">
    <source>
        <dbReference type="ARBA" id="ARBA00022777"/>
    </source>
</evidence>
<dbReference type="PROSITE" id="PS50885">
    <property type="entry name" value="HAMP"/>
    <property type="match status" value="1"/>
</dbReference>
<evidence type="ECO:0000259" key="12">
    <source>
        <dbReference type="PROSITE" id="PS50885"/>
    </source>
</evidence>
<keyword evidence="5 13" id="KW-0808">Transferase</keyword>
<keyword evidence="10" id="KW-0812">Transmembrane</keyword>
<dbReference type="InterPro" id="IPR004358">
    <property type="entry name" value="Sig_transdc_His_kin-like_C"/>
</dbReference>
<dbReference type="SMART" id="SM00388">
    <property type="entry name" value="HisKA"/>
    <property type="match status" value="1"/>
</dbReference>
<keyword evidence="8" id="KW-0067">ATP-binding</keyword>
<dbReference type="Gene3D" id="6.10.340.10">
    <property type="match status" value="1"/>
</dbReference>
<dbReference type="Gene3D" id="1.10.287.130">
    <property type="match status" value="1"/>
</dbReference>
<feature type="transmembrane region" description="Helical" evidence="10">
    <location>
        <begin position="12"/>
        <end position="34"/>
    </location>
</feature>
<keyword evidence="10" id="KW-0472">Membrane</keyword>
<dbReference type="GO" id="GO:0005524">
    <property type="term" value="F:ATP binding"/>
    <property type="evidence" value="ECO:0007669"/>
    <property type="project" value="UniProtKB-KW"/>
</dbReference>
<evidence type="ECO:0000256" key="2">
    <source>
        <dbReference type="ARBA" id="ARBA00004370"/>
    </source>
</evidence>
<comment type="subcellular location">
    <subcellularLocation>
        <location evidence="2">Membrane</location>
    </subcellularLocation>
</comment>
<keyword evidence="10" id="KW-1133">Transmembrane helix</keyword>
<keyword evidence="4" id="KW-0597">Phosphoprotein</keyword>
<evidence type="ECO:0000256" key="5">
    <source>
        <dbReference type="ARBA" id="ARBA00022679"/>
    </source>
</evidence>
<keyword evidence="7" id="KW-0418">Kinase</keyword>
<name>A0A5C5X6V6_9PLAN</name>
<dbReference type="Gene3D" id="3.30.565.10">
    <property type="entry name" value="Histidine kinase-like ATPase, C-terminal domain"/>
    <property type="match status" value="1"/>
</dbReference>
<organism evidence="13 14">
    <name type="scientific">Thalassoglobus neptunius</name>
    <dbReference type="NCBI Taxonomy" id="1938619"/>
    <lineage>
        <taxon>Bacteria</taxon>
        <taxon>Pseudomonadati</taxon>
        <taxon>Planctomycetota</taxon>
        <taxon>Planctomycetia</taxon>
        <taxon>Planctomycetales</taxon>
        <taxon>Planctomycetaceae</taxon>
        <taxon>Thalassoglobus</taxon>
    </lineage>
</organism>
<evidence type="ECO:0000256" key="8">
    <source>
        <dbReference type="ARBA" id="ARBA00022840"/>
    </source>
</evidence>
<dbReference type="InterPro" id="IPR003594">
    <property type="entry name" value="HATPase_dom"/>
</dbReference>
<evidence type="ECO:0000256" key="1">
    <source>
        <dbReference type="ARBA" id="ARBA00000085"/>
    </source>
</evidence>
<dbReference type="PANTHER" id="PTHR43065">
    <property type="entry name" value="SENSOR HISTIDINE KINASE"/>
    <property type="match status" value="1"/>
</dbReference>